<keyword evidence="3" id="KW-0813">Transport</keyword>
<dbReference type="RefSeq" id="WP_259088686.1">
    <property type="nucleotide sequence ID" value="NZ_BAAAZC010000009.1"/>
</dbReference>
<keyword evidence="4" id="KW-1134">Transmembrane beta strand</keyword>
<dbReference type="Pfam" id="PF02563">
    <property type="entry name" value="Poly_export"/>
    <property type="match status" value="1"/>
</dbReference>
<dbReference type="PROSITE" id="PS51257">
    <property type="entry name" value="PROKAR_LIPOPROTEIN"/>
    <property type="match status" value="1"/>
</dbReference>
<keyword evidence="11 15" id="KW-0472">Membrane</keyword>
<comment type="similarity">
    <text evidence="2">Belongs to the BexD/CtrA/VexA family.</text>
</comment>
<dbReference type="Proteomes" id="UP001500742">
    <property type="component" value="Unassembled WGS sequence"/>
</dbReference>
<evidence type="ECO:0000313" key="19">
    <source>
        <dbReference type="Proteomes" id="UP001500742"/>
    </source>
</evidence>
<dbReference type="InterPro" id="IPR054765">
    <property type="entry name" value="SLBB_dom"/>
</dbReference>
<dbReference type="EMBL" id="BAAAZC010000009">
    <property type="protein sequence ID" value="GAA3966064.1"/>
    <property type="molecule type" value="Genomic_DNA"/>
</dbReference>
<evidence type="ECO:0000256" key="2">
    <source>
        <dbReference type="ARBA" id="ARBA00009450"/>
    </source>
</evidence>
<name>A0ABP7PI42_9SPHI</name>
<protein>
    <submittedName>
        <fullName evidence="18">Polysaccharide biosynthesis/export family protein</fullName>
    </submittedName>
</protein>
<evidence type="ECO:0000259" key="17">
    <source>
        <dbReference type="Pfam" id="PF22461"/>
    </source>
</evidence>
<comment type="caution">
    <text evidence="18">The sequence shown here is derived from an EMBL/GenBank/DDBJ whole genome shotgun (WGS) entry which is preliminary data.</text>
</comment>
<evidence type="ECO:0000256" key="10">
    <source>
        <dbReference type="ARBA" id="ARBA00023114"/>
    </source>
</evidence>
<evidence type="ECO:0000256" key="15">
    <source>
        <dbReference type="SAM" id="Phobius"/>
    </source>
</evidence>
<evidence type="ECO:0000256" key="7">
    <source>
        <dbReference type="ARBA" id="ARBA00022729"/>
    </source>
</evidence>
<proteinExistence type="inferred from homology"/>
<reference evidence="19" key="1">
    <citation type="journal article" date="2019" name="Int. J. Syst. Evol. Microbiol.">
        <title>The Global Catalogue of Microorganisms (GCM) 10K type strain sequencing project: providing services to taxonomists for standard genome sequencing and annotation.</title>
        <authorList>
            <consortium name="The Broad Institute Genomics Platform"/>
            <consortium name="The Broad Institute Genome Sequencing Center for Infectious Disease"/>
            <person name="Wu L."/>
            <person name="Ma J."/>
        </authorList>
    </citation>
    <scope>NUCLEOTIDE SEQUENCE [LARGE SCALE GENOMIC DNA]</scope>
    <source>
        <strain evidence="19">JCM 16601</strain>
    </source>
</reference>
<sequence length="275" mass="30148">MRKIYFLNLYLISFILFFSVGLFSCTSTKKVKYFQDIPDSGQLKTIVKAEYVPPVIKVDDILTVIIQTIDPLSASTAIINMGNIPIASTGVSLNPSAISTASQQVSSGYLVDKDGNITLPILGKIKVEGLSTSDAADAINKIALNYFKVPTVTVRFSNFKVSITGEVLRPGIYVIPNEKINILDAIALAGDLTIFGKRDNVLLIRENPDGSKTPYRINLKKSDMMSSPYYYLRQNDIIYVEPGPGKSAATDASQARYYTLVGTVLSVIIVFLTRK</sequence>
<dbReference type="Gene3D" id="3.10.560.10">
    <property type="entry name" value="Outer membrane lipoprotein wza domain like"/>
    <property type="match status" value="1"/>
</dbReference>
<keyword evidence="6 15" id="KW-0812">Transmembrane</keyword>
<comment type="subcellular location">
    <subcellularLocation>
        <location evidence="1">Cell outer membrane</location>
        <topology evidence="1">Multi-pass membrane protein</topology>
    </subcellularLocation>
</comment>
<dbReference type="InterPro" id="IPR049712">
    <property type="entry name" value="Poly_export"/>
</dbReference>
<dbReference type="Gene3D" id="3.30.1950.10">
    <property type="entry name" value="wza like domain"/>
    <property type="match status" value="1"/>
</dbReference>
<evidence type="ECO:0000256" key="14">
    <source>
        <dbReference type="ARBA" id="ARBA00023288"/>
    </source>
</evidence>
<evidence type="ECO:0000256" key="5">
    <source>
        <dbReference type="ARBA" id="ARBA00022597"/>
    </source>
</evidence>
<organism evidence="18 19">
    <name type="scientific">Mucilaginibacter dorajii</name>
    <dbReference type="NCBI Taxonomy" id="692994"/>
    <lineage>
        <taxon>Bacteria</taxon>
        <taxon>Pseudomonadati</taxon>
        <taxon>Bacteroidota</taxon>
        <taxon>Sphingobacteriia</taxon>
        <taxon>Sphingobacteriales</taxon>
        <taxon>Sphingobacteriaceae</taxon>
        <taxon>Mucilaginibacter</taxon>
    </lineage>
</organism>
<evidence type="ECO:0000256" key="4">
    <source>
        <dbReference type="ARBA" id="ARBA00022452"/>
    </source>
</evidence>
<evidence type="ECO:0000256" key="9">
    <source>
        <dbReference type="ARBA" id="ARBA00023065"/>
    </source>
</evidence>
<dbReference type="InterPro" id="IPR003715">
    <property type="entry name" value="Poly_export_N"/>
</dbReference>
<evidence type="ECO:0000313" key="18">
    <source>
        <dbReference type="EMBL" id="GAA3966064.1"/>
    </source>
</evidence>
<evidence type="ECO:0000256" key="1">
    <source>
        <dbReference type="ARBA" id="ARBA00004571"/>
    </source>
</evidence>
<dbReference type="Pfam" id="PF22461">
    <property type="entry name" value="SLBB_2"/>
    <property type="match status" value="1"/>
</dbReference>
<gene>
    <name evidence="18" type="ORF">GCM10022210_13190</name>
</gene>
<evidence type="ECO:0000256" key="13">
    <source>
        <dbReference type="ARBA" id="ARBA00023237"/>
    </source>
</evidence>
<dbReference type="PANTHER" id="PTHR33619:SF3">
    <property type="entry name" value="POLYSACCHARIDE EXPORT PROTEIN GFCE-RELATED"/>
    <property type="match status" value="1"/>
</dbReference>
<feature type="domain" description="SLBB" evidence="17">
    <location>
        <begin position="160"/>
        <end position="240"/>
    </location>
</feature>
<evidence type="ECO:0000256" key="11">
    <source>
        <dbReference type="ARBA" id="ARBA00023136"/>
    </source>
</evidence>
<evidence type="ECO:0000256" key="12">
    <source>
        <dbReference type="ARBA" id="ARBA00023139"/>
    </source>
</evidence>
<evidence type="ECO:0000259" key="16">
    <source>
        <dbReference type="Pfam" id="PF02563"/>
    </source>
</evidence>
<keyword evidence="15" id="KW-1133">Transmembrane helix</keyword>
<evidence type="ECO:0000256" key="8">
    <source>
        <dbReference type="ARBA" id="ARBA00023047"/>
    </source>
</evidence>
<keyword evidence="12" id="KW-0564">Palmitate</keyword>
<feature type="transmembrane region" description="Helical" evidence="15">
    <location>
        <begin position="255"/>
        <end position="273"/>
    </location>
</feature>
<accession>A0ABP7PI42</accession>
<keyword evidence="8" id="KW-0625">Polysaccharide transport</keyword>
<keyword evidence="19" id="KW-1185">Reference proteome</keyword>
<keyword evidence="13" id="KW-0998">Cell outer membrane</keyword>
<feature type="transmembrane region" description="Helical" evidence="15">
    <location>
        <begin position="7"/>
        <end position="24"/>
    </location>
</feature>
<evidence type="ECO:0000256" key="6">
    <source>
        <dbReference type="ARBA" id="ARBA00022692"/>
    </source>
</evidence>
<keyword evidence="9" id="KW-0406">Ion transport</keyword>
<keyword evidence="5" id="KW-0762">Sugar transport</keyword>
<keyword evidence="7" id="KW-0732">Signal</keyword>
<evidence type="ECO:0000256" key="3">
    <source>
        <dbReference type="ARBA" id="ARBA00022448"/>
    </source>
</evidence>
<dbReference type="PANTHER" id="PTHR33619">
    <property type="entry name" value="POLYSACCHARIDE EXPORT PROTEIN GFCE-RELATED"/>
    <property type="match status" value="1"/>
</dbReference>
<feature type="domain" description="Polysaccharide export protein N-terminal" evidence="16">
    <location>
        <begin position="56"/>
        <end position="156"/>
    </location>
</feature>
<keyword evidence="14" id="KW-0449">Lipoprotein</keyword>
<keyword evidence="10" id="KW-0626">Porin</keyword>